<reference evidence="1" key="1">
    <citation type="submission" date="2025-08" db="UniProtKB">
        <authorList>
            <consortium name="Ensembl"/>
        </authorList>
    </citation>
    <scope>IDENTIFICATION</scope>
</reference>
<dbReference type="Ensembl" id="ENSANIT00000015416.1">
    <property type="protein sequence ID" value="ENSANIP00000014894.1"/>
    <property type="gene ID" value="ENSANIG00000010161.1"/>
</dbReference>
<reference evidence="1" key="2">
    <citation type="submission" date="2025-09" db="UniProtKB">
        <authorList>
            <consortium name="Ensembl"/>
        </authorList>
    </citation>
    <scope>IDENTIFICATION</scope>
</reference>
<accession>A0A8B9RW28</accession>
<keyword evidence="2" id="KW-1185">Reference proteome</keyword>
<organism evidence="1 2">
    <name type="scientific">Accipiter nisus</name>
    <name type="common">Eurasian sparrowhawk</name>
    <dbReference type="NCBI Taxonomy" id="211598"/>
    <lineage>
        <taxon>Eukaryota</taxon>
        <taxon>Metazoa</taxon>
        <taxon>Chordata</taxon>
        <taxon>Craniata</taxon>
        <taxon>Vertebrata</taxon>
        <taxon>Euteleostomi</taxon>
        <taxon>Archelosauria</taxon>
        <taxon>Archosauria</taxon>
        <taxon>Dinosauria</taxon>
        <taxon>Saurischia</taxon>
        <taxon>Theropoda</taxon>
        <taxon>Coelurosauria</taxon>
        <taxon>Aves</taxon>
        <taxon>Neognathae</taxon>
        <taxon>Neoaves</taxon>
        <taxon>Telluraves</taxon>
        <taxon>Accipitrimorphae</taxon>
        <taxon>Accipitriformes</taxon>
        <taxon>Accipitridae</taxon>
        <taxon>Accipitrinae</taxon>
        <taxon>Accipiter</taxon>
    </lineage>
</organism>
<protein>
    <submittedName>
        <fullName evidence="1">Uncharacterized protein</fullName>
    </submittedName>
</protein>
<dbReference type="AlphaFoldDB" id="A0A8B9RW28"/>
<sequence length="103" mass="12046">MHFLCFRPERLQTCQGCHKANNLTLSHSKLPCDQELPLWPSMTTFLPEQQNKSHPKSTKQRFLLQERDRLGKFDLPFISIVTIQSSLLHFKHIHITSHSNILV</sequence>
<evidence type="ECO:0000313" key="1">
    <source>
        <dbReference type="Ensembl" id="ENSANIP00000014894.1"/>
    </source>
</evidence>
<name>A0A8B9RW28_9AVES</name>
<evidence type="ECO:0000313" key="2">
    <source>
        <dbReference type="Proteomes" id="UP000694541"/>
    </source>
</evidence>
<dbReference type="Proteomes" id="UP000694541">
    <property type="component" value="Unplaced"/>
</dbReference>
<proteinExistence type="predicted"/>